<evidence type="ECO:0000313" key="8">
    <source>
        <dbReference type="EMBL" id="RID83362.1"/>
    </source>
</evidence>
<feature type="transmembrane region" description="Helical" evidence="6">
    <location>
        <begin position="43"/>
        <end position="62"/>
    </location>
</feature>
<keyword evidence="3 6" id="KW-0812">Transmembrane</keyword>
<name>A0A398B0R6_9BACI</name>
<keyword evidence="4 6" id="KW-1133">Transmembrane helix</keyword>
<accession>A0A398B0R6</accession>
<dbReference type="RefSeq" id="WP_119113857.1">
    <property type="nucleotide sequence ID" value="NZ_CBCSEO010000024.1"/>
</dbReference>
<gene>
    <name evidence="8" type="ORF">D1970_15875</name>
</gene>
<evidence type="ECO:0000259" key="7">
    <source>
        <dbReference type="Pfam" id="PF13396"/>
    </source>
</evidence>
<dbReference type="InterPro" id="IPR027379">
    <property type="entry name" value="CLS_N"/>
</dbReference>
<protein>
    <recommendedName>
        <fullName evidence="7">Cardiolipin synthase N-terminal domain-containing protein</fullName>
    </recommendedName>
</protein>
<dbReference type="EMBL" id="QWVT01000028">
    <property type="protein sequence ID" value="RID83362.1"/>
    <property type="molecule type" value="Genomic_DNA"/>
</dbReference>
<dbReference type="GO" id="GO:0005886">
    <property type="term" value="C:plasma membrane"/>
    <property type="evidence" value="ECO:0007669"/>
    <property type="project" value="UniProtKB-SubCell"/>
</dbReference>
<evidence type="ECO:0000256" key="6">
    <source>
        <dbReference type="SAM" id="Phobius"/>
    </source>
</evidence>
<evidence type="ECO:0000256" key="2">
    <source>
        <dbReference type="ARBA" id="ARBA00022475"/>
    </source>
</evidence>
<dbReference type="AlphaFoldDB" id="A0A398B0R6"/>
<feature type="domain" description="Cardiolipin synthase N-terminal" evidence="7">
    <location>
        <begin position="21"/>
        <end position="64"/>
    </location>
</feature>
<proteinExistence type="predicted"/>
<evidence type="ECO:0000256" key="4">
    <source>
        <dbReference type="ARBA" id="ARBA00022989"/>
    </source>
</evidence>
<dbReference type="Proteomes" id="UP000265816">
    <property type="component" value="Unassembled WGS sequence"/>
</dbReference>
<sequence>MLKDSMEYLPIILPLLTLQLVLMITALIHLFKHPNVRRGNKVVWVIVVVFVNIFGPILYFLIGRGED</sequence>
<evidence type="ECO:0000256" key="3">
    <source>
        <dbReference type="ARBA" id="ARBA00022692"/>
    </source>
</evidence>
<keyword evidence="9" id="KW-1185">Reference proteome</keyword>
<dbReference type="Pfam" id="PF13396">
    <property type="entry name" value="PLDc_N"/>
    <property type="match status" value="1"/>
</dbReference>
<organism evidence="8 9">
    <name type="scientific">Mesobacillus zeae</name>
    <dbReference type="NCBI Taxonomy" id="1917180"/>
    <lineage>
        <taxon>Bacteria</taxon>
        <taxon>Bacillati</taxon>
        <taxon>Bacillota</taxon>
        <taxon>Bacilli</taxon>
        <taxon>Bacillales</taxon>
        <taxon>Bacillaceae</taxon>
        <taxon>Mesobacillus</taxon>
    </lineage>
</organism>
<keyword evidence="5 6" id="KW-0472">Membrane</keyword>
<evidence type="ECO:0000313" key="9">
    <source>
        <dbReference type="Proteomes" id="UP000265816"/>
    </source>
</evidence>
<comment type="subcellular location">
    <subcellularLocation>
        <location evidence="1">Cell membrane</location>
        <topology evidence="1">Multi-pass membrane protein</topology>
    </subcellularLocation>
</comment>
<comment type="caution">
    <text evidence="8">The sequence shown here is derived from an EMBL/GenBank/DDBJ whole genome shotgun (WGS) entry which is preliminary data.</text>
</comment>
<reference evidence="8 9" key="1">
    <citation type="submission" date="2018-08" db="EMBL/GenBank/DDBJ databases">
        <title>Bacillus jemisoniae sp. nov., Bacillus chryseoplanitiae sp. nov., Bacillus resnikiae sp. nov., and Bacillus frankliniae sp. nov., isolated from Viking spacecraft and associated surfaces.</title>
        <authorList>
            <person name="Seuylemezian A."/>
            <person name="Vaishampayan P."/>
        </authorList>
    </citation>
    <scope>NUCLEOTIDE SEQUENCE [LARGE SCALE GENOMIC DNA]</scope>
    <source>
        <strain evidence="8 9">JJ-247</strain>
    </source>
</reference>
<keyword evidence="2" id="KW-1003">Cell membrane</keyword>
<feature type="transmembrane region" description="Helical" evidence="6">
    <location>
        <begin position="12"/>
        <end position="31"/>
    </location>
</feature>
<evidence type="ECO:0000256" key="1">
    <source>
        <dbReference type="ARBA" id="ARBA00004651"/>
    </source>
</evidence>
<evidence type="ECO:0000256" key="5">
    <source>
        <dbReference type="ARBA" id="ARBA00023136"/>
    </source>
</evidence>